<evidence type="ECO:0000256" key="1">
    <source>
        <dbReference type="SAM" id="Phobius"/>
    </source>
</evidence>
<name>A0A935IPA6_9MICO</name>
<dbReference type="EMBL" id="JADJIB010000015">
    <property type="protein sequence ID" value="MBK7274865.1"/>
    <property type="molecule type" value="Genomic_DNA"/>
</dbReference>
<dbReference type="Proteomes" id="UP000726105">
    <property type="component" value="Unassembled WGS sequence"/>
</dbReference>
<sequence length="163" mass="16638">MSQPPTPIRSRWLVPVISGVVGAVCLLVVVLAYAAFVGTLTARKTVAATRATAGAPLTAVPGSFGFPAVTLTGRPCGVSSQAAHGRYAAGNDATSCEFASNIQINYVSLEKARNGQPPATVTAYNARSGQGVTLTCTGTQPVTCSGPDNLIVYIYGGEATFTN</sequence>
<keyword evidence="1" id="KW-0472">Membrane</keyword>
<evidence type="ECO:0000313" key="3">
    <source>
        <dbReference type="Proteomes" id="UP000726105"/>
    </source>
</evidence>
<keyword evidence="1" id="KW-1133">Transmembrane helix</keyword>
<gene>
    <name evidence="2" type="ORF">IPI13_17565</name>
</gene>
<protein>
    <submittedName>
        <fullName evidence="2">Uncharacterized protein</fullName>
    </submittedName>
</protein>
<accession>A0A935IPA6</accession>
<keyword evidence="1" id="KW-0812">Transmembrane</keyword>
<dbReference type="AlphaFoldDB" id="A0A935IPA6"/>
<evidence type="ECO:0000313" key="2">
    <source>
        <dbReference type="EMBL" id="MBK7274865.1"/>
    </source>
</evidence>
<proteinExistence type="predicted"/>
<organism evidence="2 3">
    <name type="scientific">Candidatus Phosphoribacter hodrii</name>
    <dbReference type="NCBI Taxonomy" id="2953743"/>
    <lineage>
        <taxon>Bacteria</taxon>
        <taxon>Bacillati</taxon>
        <taxon>Actinomycetota</taxon>
        <taxon>Actinomycetes</taxon>
        <taxon>Micrococcales</taxon>
        <taxon>Dermatophilaceae</taxon>
        <taxon>Candidatus Phosphoribacter</taxon>
    </lineage>
</organism>
<comment type="caution">
    <text evidence="2">The sequence shown here is derived from an EMBL/GenBank/DDBJ whole genome shotgun (WGS) entry which is preliminary data.</text>
</comment>
<reference evidence="2 3" key="1">
    <citation type="submission" date="2020-10" db="EMBL/GenBank/DDBJ databases">
        <title>Connecting structure to function with the recovery of over 1000 high-quality activated sludge metagenome-assembled genomes encoding full-length rRNA genes using long-read sequencing.</title>
        <authorList>
            <person name="Singleton C.M."/>
            <person name="Petriglieri F."/>
            <person name="Kristensen J.M."/>
            <person name="Kirkegaard R.H."/>
            <person name="Michaelsen T.Y."/>
            <person name="Andersen M.H."/>
            <person name="Karst S.M."/>
            <person name="Dueholm M.S."/>
            <person name="Nielsen P.H."/>
            <person name="Albertsen M."/>
        </authorList>
    </citation>
    <scope>NUCLEOTIDE SEQUENCE [LARGE SCALE GENOMIC DNA]</scope>
    <source>
        <strain evidence="2">Ega_18-Q3-R5-49_MAXAC.001</strain>
    </source>
</reference>
<feature type="transmembrane region" description="Helical" evidence="1">
    <location>
        <begin position="12"/>
        <end position="36"/>
    </location>
</feature>